<evidence type="ECO:0000313" key="2">
    <source>
        <dbReference type="EMBL" id="MFD1597395.1"/>
    </source>
</evidence>
<organism evidence="2 3">
    <name type="scientific">Halobellus rarus</name>
    <dbReference type="NCBI Taxonomy" id="1126237"/>
    <lineage>
        <taxon>Archaea</taxon>
        <taxon>Methanobacteriati</taxon>
        <taxon>Methanobacteriota</taxon>
        <taxon>Stenosarchaea group</taxon>
        <taxon>Halobacteria</taxon>
        <taxon>Halobacteriales</taxon>
        <taxon>Haloferacaceae</taxon>
        <taxon>Halobellus</taxon>
    </lineage>
</organism>
<gene>
    <name evidence="2" type="ORF">ACFSBX_00205</name>
</gene>
<sequence>MAASKPRLGVAHPTVVPGDPTAGGDDEALTDEASDEDAEERDT</sequence>
<dbReference type="EMBL" id="JBHUDK010000002">
    <property type="protein sequence ID" value="MFD1597395.1"/>
    <property type="molecule type" value="Genomic_DNA"/>
</dbReference>
<keyword evidence="3" id="KW-1185">Reference proteome</keyword>
<feature type="compositionally biased region" description="Acidic residues" evidence="1">
    <location>
        <begin position="24"/>
        <end position="43"/>
    </location>
</feature>
<protein>
    <submittedName>
        <fullName evidence="2">Uncharacterized protein</fullName>
    </submittedName>
</protein>
<comment type="caution">
    <text evidence="2">The sequence shown here is derived from an EMBL/GenBank/DDBJ whole genome shotgun (WGS) entry which is preliminary data.</text>
</comment>
<dbReference type="AlphaFoldDB" id="A0ABD6CGW8"/>
<feature type="region of interest" description="Disordered" evidence="1">
    <location>
        <begin position="1"/>
        <end position="43"/>
    </location>
</feature>
<evidence type="ECO:0000313" key="3">
    <source>
        <dbReference type="Proteomes" id="UP001597085"/>
    </source>
</evidence>
<dbReference type="RefSeq" id="WP_256421722.1">
    <property type="nucleotide sequence ID" value="NZ_JANHDI010000008.1"/>
</dbReference>
<name>A0ABD6CGW8_9EURY</name>
<evidence type="ECO:0000256" key="1">
    <source>
        <dbReference type="SAM" id="MobiDB-lite"/>
    </source>
</evidence>
<dbReference type="Proteomes" id="UP001597085">
    <property type="component" value="Unassembled WGS sequence"/>
</dbReference>
<reference evidence="2 3" key="1">
    <citation type="journal article" date="2019" name="Int. J. Syst. Evol. Microbiol.">
        <title>The Global Catalogue of Microorganisms (GCM) 10K type strain sequencing project: providing services to taxonomists for standard genome sequencing and annotation.</title>
        <authorList>
            <consortium name="The Broad Institute Genomics Platform"/>
            <consortium name="The Broad Institute Genome Sequencing Center for Infectious Disease"/>
            <person name="Wu L."/>
            <person name="Ma J."/>
        </authorList>
    </citation>
    <scope>NUCLEOTIDE SEQUENCE [LARGE SCALE GENOMIC DNA]</scope>
    <source>
        <strain evidence="2 3">CGMCC 1.12121</strain>
    </source>
</reference>
<accession>A0ABD6CGW8</accession>
<proteinExistence type="predicted"/>